<dbReference type="InterPro" id="IPR051552">
    <property type="entry name" value="HptR"/>
</dbReference>
<evidence type="ECO:0000256" key="6">
    <source>
        <dbReference type="ARBA" id="ARBA00023015"/>
    </source>
</evidence>
<dbReference type="Proteomes" id="UP000070366">
    <property type="component" value="Unassembled WGS sequence"/>
</dbReference>
<comment type="function">
    <text evidence="9">May play the central regulatory role in sporulation. It may be an element of the effector pathway responsible for the activation of sporulation genes in response to nutritional stress. Spo0A may act in concert with spo0H (a sigma factor) to control the expression of some genes that are critical to the sporulation process.</text>
</comment>
<evidence type="ECO:0000256" key="4">
    <source>
        <dbReference type="ARBA" id="ARBA00022553"/>
    </source>
</evidence>
<dbReference type="AlphaFoldDB" id="A0A136Q1V0"/>
<evidence type="ECO:0000313" key="13">
    <source>
        <dbReference type="EMBL" id="KXK64587.1"/>
    </source>
</evidence>
<dbReference type="Pfam" id="PF00072">
    <property type="entry name" value="Response_reg"/>
    <property type="match status" value="1"/>
</dbReference>
<dbReference type="STRING" id="626937.HMPREF3293_02667"/>
<evidence type="ECO:0000256" key="1">
    <source>
        <dbReference type="ARBA" id="ARBA00004496"/>
    </source>
</evidence>
<keyword evidence="8" id="KW-0804">Transcription</keyword>
<name>A0A136Q1V0_9FIRM</name>
<evidence type="ECO:0000256" key="7">
    <source>
        <dbReference type="ARBA" id="ARBA00023125"/>
    </source>
</evidence>
<dbReference type="SUPFAM" id="SSF52172">
    <property type="entry name" value="CheY-like"/>
    <property type="match status" value="1"/>
</dbReference>
<dbReference type="InterPro" id="IPR020449">
    <property type="entry name" value="Tscrpt_reg_AraC-type_HTH"/>
</dbReference>
<dbReference type="SUPFAM" id="SSF46689">
    <property type="entry name" value="Homeodomain-like"/>
    <property type="match status" value="2"/>
</dbReference>
<dbReference type="PANTHER" id="PTHR42713:SF3">
    <property type="entry name" value="TRANSCRIPTIONAL REGULATORY PROTEIN HPTR"/>
    <property type="match status" value="1"/>
</dbReference>
<dbReference type="Gene3D" id="3.40.50.2300">
    <property type="match status" value="1"/>
</dbReference>
<dbReference type="InterPro" id="IPR011006">
    <property type="entry name" value="CheY-like_superfamily"/>
</dbReference>
<dbReference type="Gene3D" id="1.10.10.60">
    <property type="entry name" value="Homeodomain-like"/>
    <property type="match status" value="2"/>
</dbReference>
<dbReference type="CDD" id="cd17536">
    <property type="entry name" value="REC_YesN-like"/>
    <property type="match status" value="1"/>
</dbReference>
<evidence type="ECO:0000256" key="5">
    <source>
        <dbReference type="ARBA" id="ARBA00023012"/>
    </source>
</evidence>
<evidence type="ECO:0000313" key="14">
    <source>
        <dbReference type="Proteomes" id="UP000070366"/>
    </source>
</evidence>
<evidence type="ECO:0000256" key="10">
    <source>
        <dbReference type="PROSITE-ProRule" id="PRU00169"/>
    </source>
</evidence>
<protein>
    <recommendedName>
        <fullName evidence="2">Stage 0 sporulation protein A homolog</fullName>
    </recommendedName>
</protein>
<dbReference type="GO" id="GO:0005737">
    <property type="term" value="C:cytoplasm"/>
    <property type="evidence" value="ECO:0007669"/>
    <property type="project" value="UniProtKB-SubCell"/>
</dbReference>
<evidence type="ECO:0000256" key="9">
    <source>
        <dbReference type="ARBA" id="ARBA00024867"/>
    </source>
</evidence>
<dbReference type="Pfam" id="PF12833">
    <property type="entry name" value="HTH_18"/>
    <property type="match status" value="1"/>
</dbReference>
<dbReference type="SMART" id="SM00342">
    <property type="entry name" value="HTH_ARAC"/>
    <property type="match status" value="1"/>
</dbReference>
<keyword evidence="4 10" id="KW-0597">Phosphoprotein</keyword>
<dbReference type="SMART" id="SM00448">
    <property type="entry name" value="REC"/>
    <property type="match status" value="1"/>
</dbReference>
<sequence>MIKTIIVDDEVWVCKLICNIVDWGSYGYEVVRQVYSGTEALEVIAAEKPDLVFTDIRMPGIDGLSLIREAGKINPGTKFVIISGYSDFEYAKTAIDLNVLGYLLKPVEPEDLSSLLMRLEDGVFGSAAENSNSLHEELKKSKRQFREQFMYNFLMVNPQPAYFSLEQFNRESGLACREGCFQVFQMMLDEKNGAAPTASSAIFQAITEYCYRLLKPCCFDVCVIRVNLSAVCAVNFSPADESRIRVTMEEVFHQCRNYIPDISRYSVTLGVGGAARCFSGLSESFHSAQDAVRARMILGTDRIISLGGQAASPEIKELFPPSYKNLILRYLNHTCEYSAPQATALIFEKFDKNKLTDNPGMLFRFALEFIDSLYAALAGCGVSLAGMQPQEAAKQKIESLNSIGQLKQYLTELLEAGRQLCDSQKNKTVSTIEILKNYIGEHFNEDISLSDLSSQVYLNPKYISELFKKETGVNFSDYLSAVRIEKAKGYLIDPRCRISEIASRVGYSDIKYFSKLFKKIVGVTPSEFRKLHC</sequence>
<evidence type="ECO:0000259" key="11">
    <source>
        <dbReference type="PROSITE" id="PS01124"/>
    </source>
</evidence>
<dbReference type="EMBL" id="LSZW01000064">
    <property type="protein sequence ID" value="KXK64587.1"/>
    <property type="molecule type" value="Genomic_DNA"/>
</dbReference>
<feature type="domain" description="Response regulatory" evidence="12">
    <location>
        <begin position="3"/>
        <end position="120"/>
    </location>
</feature>
<dbReference type="PANTHER" id="PTHR42713">
    <property type="entry name" value="HISTIDINE KINASE-RELATED"/>
    <property type="match status" value="1"/>
</dbReference>
<evidence type="ECO:0000256" key="3">
    <source>
        <dbReference type="ARBA" id="ARBA00022490"/>
    </source>
</evidence>
<dbReference type="GO" id="GO:0003700">
    <property type="term" value="F:DNA-binding transcription factor activity"/>
    <property type="evidence" value="ECO:0007669"/>
    <property type="project" value="InterPro"/>
</dbReference>
<dbReference type="PRINTS" id="PR00032">
    <property type="entry name" value="HTHARAC"/>
</dbReference>
<evidence type="ECO:0000256" key="8">
    <source>
        <dbReference type="ARBA" id="ARBA00023163"/>
    </source>
</evidence>
<feature type="modified residue" description="4-aspartylphosphate" evidence="10">
    <location>
        <position position="55"/>
    </location>
</feature>
<dbReference type="InterPro" id="IPR018062">
    <property type="entry name" value="HTH_AraC-typ_CS"/>
</dbReference>
<dbReference type="GO" id="GO:0000160">
    <property type="term" value="P:phosphorelay signal transduction system"/>
    <property type="evidence" value="ECO:0007669"/>
    <property type="project" value="UniProtKB-KW"/>
</dbReference>
<comment type="caution">
    <text evidence="13">The sequence shown here is derived from an EMBL/GenBank/DDBJ whole genome shotgun (WGS) entry which is preliminary data.</text>
</comment>
<gene>
    <name evidence="13" type="ORF">HMPREF3293_02667</name>
</gene>
<proteinExistence type="predicted"/>
<keyword evidence="5" id="KW-0902">Two-component regulatory system</keyword>
<dbReference type="GO" id="GO:0043565">
    <property type="term" value="F:sequence-specific DNA binding"/>
    <property type="evidence" value="ECO:0007669"/>
    <property type="project" value="InterPro"/>
</dbReference>
<organism evidence="13 14">
    <name type="scientific">Christensenella minuta</name>
    <dbReference type="NCBI Taxonomy" id="626937"/>
    <lineage>
        <taxon>Bacteria</taxon>
        <taxon>Bacillati</taxon>
        <taxon>Bacillota</taxon>
        <taxon>Clostridia</taxon>
        <taxon>Christensenellales</taxon>
        <taxon>Christensenellaceae</taxon>
        <taxon>Christensenella</taxon>
    </lineage>
</organism>
<dbReference type="PROSITE" id="PS01124">
    <property type="entry name" value="HTH_ARAC_FAMILY_2"/>
    <property type="match status" value="1"/>
</dbReference>
<dbReference type="PROSITE" id="PS50110">
    <property type="entry name" value="RESPONSE_REGULATORY"/>
    <property type="match status" value="1"/>
</dbReference>
<reference evidence="13 14" key="1">
    <citation type="submission" date="2016-02" db="EMBL/GenBank/DDBJ databases">
        <authorList>
            <person name="Wen L."/>
            <person name="He K."/>
            <person name="Yang H."/>
        </authorList>
    </citation>
    <scope>NUCLEOTIDE SEQUENCE [LARGE SCALE GENOMIC DNA]</scope>
    <source>
        <strain evidence="13 14">DSM 22607</strain>
    </source>
</reference>
<dbReference type="KEGG" id="cmiu:B1H56_07600"/>
<dbReference type="PROSITE" id="PS00041">
    <property type="entry name" value="HTH_ARAC_FAMILY_1"/>
    <property type="match status" value="1"/>
</dbReference>
<dbReference type="InterPro" id="IPR009057">
    <property type="entry name" value="Homeodomain-like_sf"/>
</dbReference>
<evidence type="ECO:0000259" key="12">
    <source>
        <dbReference type="PROSITE" id="PS50110"/>
    </source>
</evidence>
<accession>A0A136Q1V0</accession>
<evidence type="ECO:0000256" key="2">
    <source>
        <dbReference type="ARBA" id="ARBA00018672"/>
    </source>
</evidence>
<comment type="subcellular location">
    <subcellularLocation>
        <location evidence="1">Cytoplasm</location>
    </subcellularLocation>
</comment>
<keyword evidence="6" id="KW-0805">Transcription regulation</keyword>
<dbReference type="OrthoDB" id="324626at2"/>
<feature type="domain" description="HTH araC/xylS-type" evidence="11">
    <location>
        <begin position="433"/>
        <end position="531"/>
    </location>
</feature>
<dbReference type="InterPro" id="IPR001789">
    <property type="entry name" value="Sig_transdc_resp-reg_receiver"/>
</dbReference>
<dbReference type="RefSeq" id="WP_066521914.1">
    <property type="nucleotide sequence ID" value="NZ_CABMOF010000006.1"/>
</dbReference>
<keyword evidence="14" id="KW-1185">Reference proteome</keyword>
<dbReference type="InterPro" id="IPR018060">
    <property type="entry name" value="HTH_AraC"/>
</dbReference>
<keyword evidence="7" id="KW-0238">DNA-binding</keyword>
<dbReference type="PATRIC" id="fig|626937.4.peg.2628"/>
<keyword evidence="3" id="KW-0963">Cytoplasm</keyword>